<feature type="transmembrane region" description="Helical" evidence="9">
    <location>
        <begin position="68"/>
        <end position="87"/>
    </location>
</feature>
<evidence type="ECO:0000256" key="9">
    <source>
        <dbReference type="SAM" id="Phobius"/>
    </source>
</evidence>
<organism evidence="10 11">
    <name type="scientific">Saltatorellus ferox</name>
    <dbReference type="NCBI Taxonomy" id="2528018"/>
    <lineage>
        <taxon>Bacteria</taxon>
        <taxon>Pseudomonadati</taxon>
        <taxon>Planctomycetota</taxon>
        <taxon>Planctomycetia</taxon>
        <taxon>Planctomycetia incertae sedis</taxon>
        <taxon>Saltatorellus</taxon>
    </lineage>
</organism>
<feature type="transmembrane region" description="Helical" evidence="9">
    <location>
        <begin position="159"/>
        <end position="177"/>
    </location>
</feature>
<evidence type="ECO:0000313" key="11">
    <source>
        <dbReference type="Proteomes" id="UP000320390"/>
    </source>
</evidence>
<evidence type="ECO:0000256" key="4">
    <source>
        <dbReference type="ARBA" id="ARBA00022475"/>
    </source>
</evidence>
<evidence type="ECO:0000256" key="5">
    <source>
        <dbReference type="ARBA" id="ARBA00022692"/>
    </source>
</evidence>
<keyword evidence="6 9" id="KW-1133">Transmembrane helix</keyword>
<evidence type="ECO:0000256" key="1">
    <source>
        <dbReference type="ARBA" id="ARBA00004651"/>
    </source>
</evidence>
<evidence type="ECO:0000256" key="6">
    <source>
        <dbReference type="ARBA" id="ARBA00022989"/>
    </source>
</evidence>
<feature type="transmembrane region" description="Helical" evidence="9">
    <location>
        <begin position="198"/>
        <end position="216"/>
    </location>
</feature>
<keyword evidence="4" id="KW-1003">Cell membrane</keyword>
<proteinExistence type="inferred from homology"/>
<evidence type="ECO:0000313" key="10">
    <source>
        <dbReference type="EMBL" id="QDV04923.1"/>
    </source>
</evidence>
<dbReference type="EMBL" id="CP036434">
    <property type="protein sequence ID" value="QDV04923.1"/>
    <property type="molecule type" value="Genomic_DNA"/>
</dbReference>
<dbReference type="PANTHER" id="PTHR30477">
    <property type="entry name" value="ABC-TRANSPORTER METAL-BINDING PROTEIN"/>
    <property type="match status" value="1"/>
</dbReference>
<evidence type="ECO:0000256" key="2">
    <source>
        <dbReference type="ARBA" id="ARBA00008034"/>
    </source>
</evidence>
<feature type="transmembrane region" description="Helical" evidence="9">
    <location>
        <begin position="13"/>
        <end position="35"/>
    </location>
</feature>
<feature type="transmembrane region" description="Helical" evidence="9">
    <location>
        <begin position="94"/>
        <end position="113"/>
    </location>
</feature>
<dbReference type="GO" id="GO:0010043">
    <property type="term" value="P:response to zinc ion"/>
    <property type="evidence" value="ECO:0007669"/>
    <property type="project" value="TreeGrafter"/>
</dbReference>
<comment type="subcellular location">
    <subcellularLocation>
        <location evidence="1 8">Cell membrane</location>
        <topology evidence="1 8">Multi-pass membrane protein</topology>
    </subcellularLocation>
</comment>
<protein>
    <submittedName>
        <fullName evidence="10">Manganese transport system membrane protein MntB</fullName>
    </submittedName>
</protein>
<dbReference type="AlphaFoldDB" id="A0A518ELF8"/>
<dbReference type="InterPro" id="IPR001626">
    <property type="entry name" value="ABC_TroCD"/>
</dbReference>
<dbReference type="InterPro" id="IPR037294">
    <property type="entry name" value="ABC_BtuC-like"/>
</dbReference>
<dbReference type="Proteomes" id="UP000320390">
    <property type="component" value="Chromosome"/>
</dbReference>
<feature type="transmembrane region" description="Helical" evidence="9">
    <location>
        <begin position="245"/>
        <end position="264"/>
    </location>
</feature>
<comment type="similarity">
    <text evidence="2 8">Belongs to the ABC-3 integral membrane protein family.</text>
</comment>
<dbReference type="GO" id="GO:0043190">
    <property type="term" value="C:ATP-binding cassette (ABC) transporter complex"/>
    <property type="evidence" value="ECO:0007669"/>
    <property type="project" value="InterPro"/>
</dbReference>
<feature type="transmembrane region" description="Helical" evidence="9">
    <location>
        <begin position="44"/>
        <end position="62"/>
    </location>
</feature>
<dbReference type="RefSeq" id="WP_145194356.1">
    <property type="nucleotide sequence ID" value="NZ_CP036434.1"/>
</dbReference>
<reference evidence="10 11" key="1">
    <citation type="submission" date="2019-02" db="EMBL/GenBank/DDBJ databases">
        <title>Deep-cultivation of Planctomycetes and their phenomic and genomic characterization uncovers novel biology.</title>
        <authorList>
            <person name="Wiegand S."/>
            <person name="Jogler M."/>
            <person name="Boedeker C."/>
            <person name="Pinto D."/>
            <person name="Vollmers J."/>
            <person name="Rivas-Marin E."/>
            <person name="Kohn T."/>
            <person name="Peeters S.H."/>
            <person name="Heuer A."/>
            <person name="Rast P."/>
            <person name="Oberbeckmann S."/>
            <person name="Bunk B."/>
            <person name="Jeske O."/>
            <person name="Meyerdierks A."/>
            <person name="Storesund J.E."/>
            <person name="Kallscheuer N."/>
            <person name="Luecker S."/>
            <person name="Lage O.M."/>
            <person name="Pohl T."/>
            <person name="Merkel B.J."/>
            <person name="Hornburger P."/>
            <person name="Mueller R.-W."/>
            <person name="Bruemmer F."/>
            <person name="Labrenz M."/>
            <person name="Spormann A.M."/>
            <person name="Op den Camp H."/>
            <person name="Overmann J."/>
            <person name="Amann R."/>
            <person name="Jetten M.S.M."/>
            <person name="Mascher T."/>
            <person name="Medema M.H."/>
            <person name="Devos D.P."/>
            <person name="Kaster A.-K."/>
            <person name="Ovreas L."/>
            <person name="Rohde M."/>
            <person name="Galperin M.Y."/>
            <person name="Jogler C."/>
        </authorList>
    </citation>
    <scope>NUCLEOTIDE SEQUENCE [LARGE SCALE GENOMIC DNA]</scope>
    <source>
        <strain evidence="10 11">Poly30</strain>
    </source>
</reference>
<evidence type="ECO:0000256" key="8">
    <source>
        <dbReference type="RuleBase" id="RU003943"/>
    </source>
</evidence>
<dbReference type="GO" id="GO:0055085">
    <property type="term" value="P:transmembrane transport"/>
    <property type="evidence" value="ECO:0007669"/>
    <property type="project" value="InterPro"/>
</dbReference>
<keyword evidence="7 9" id="KW-0472">Membrane</keyword>
<keyword evidence="5 8" id="KW-0812">Transmembrane</keyword>
<dbReference type="Gene3D" id="1.10.3470.10">
    <property type="entry name" value="ABC transporter involved in vitamin B12 uptake, BtuC"/>
    <property type="match status" value="1"/>
</dbReference>
<keyword evidence="11" id="KW-1185">Reference proteome</keyword>
<dbReference type="SUPFAM" id="SSF81345">
    <property type="entry name" value="ABC transporter involved in vitamin B12 uptake, BtuC"/>
    <property type="match status" value="1"/>
</dbReference>
<dbReference type="PANTHER" id="PTHR30477:SF8">
    <property type="entry name" value="METAL TRANSPORT SYSTEM MEMBRANE PROTEIN CT_070-RELATED"/>
    <property type="match status" value="1"/>
</dbReference>
<keyword evidence="3 8" id="KW-0813">Transport</keyword>
<evidence type="ECO:0000256" key="7">
    <source>
        <dbReference type="ARBA" id="ARBA00023136"/>
    </source>
</evidence>
<sequence>MIPPPSDFLVLDAAPLAAVVLAAFTLALLGSFLVLQRQAMIGDAMAHSVLPGLVIAFVITGSRAPAPMFMGALGAALFASLAIAALTRYARVEPTAAIGVVFTTLFALGVLLVETTGARNVDLDLDCVLSGQLELLFWPIERGASPWSGESLDRLPQPLLTLATMWAMSVGAVLFGWRLLRATLFDRPFTQARGLRPGLVRGALLLLTTSTVVASFEALGSILVIALLTCPPAAARLLTRTLGAYVALSAVLGASAGLLGYAFATRGAPILIGGTIDASGSVAAAAGLILAATAMVTVLRRPVASPTG</sequence>
<evidence type="ECO:0000256" key="3">
    <source>
        <dbReference type="ARBA" id="ARBA00022448"/>
    </source>
</evidence>
<name>A0A518ELF8_9BACT</name>
<accession>A0A518ELF8</accession>
<dbReference type="Pfam" id="PF00950">
    <property type="entry name" value="ABC-3"/>
    <property type="match status" value="2"/>
</dbReference>
<feature type="transmembrane region" description="Helical" evidence="9">
    <location>
        <begin position="270"/>
        <end position="299"/>
    </location>
</feature>
<gene>
    <name evidence="10" type="primary">mntB_1</name>
    <name evidence="10" type="ORF">Poly30_04170</name>
</gene>
<dbReference type="OrthoDB" id="9788905at2"/>